<dbReference type="InterPro" id="IPR017096">
    <property type="entry name" value="BTB-kelch_protein"/>
</dbReference>
<dbReference type="FunFam" id="3.30.710.10:FF:000001">
    <property type="entry name" value="Kelch-like family member 20"/>
    <property type="match status" value="1"/>
</dbReference>
<dbReference type="SMART" id="SM00612">
    <property type="entry name" value="Kelch"/>
    <property type="match status" value="5"/>
</dbReference>
<evidence type="ECO:0000313" key="10">
    <source>
        <dbReference type="Proteomes" id="UP001497382"/>
    </source>
</evidence>
<evidence type="ECO:0000256" key="3">
    <source>
        <dbReference type="ARBA" id="ARBA00022441"/>
    </source>
</evidence>
<dbReference type="FunFam" id="1.25.40.420:FF:000001">
    <property type="entry name" value="Kelch-like family member 12"/>
    <property type="match status" value="1"/>
</dbReference>
<dbReference type="EMBL" id="CAXIEN010000225">
    <property type="protein sequence ID" value="CAL1288085.1"/>
    <property type="molecule type" value="Genomic_DNA"/>
</dbReference>
<dbReference type="InterPro" id="IPR011705">
    <property type="entry name" value="BACK"/>
</dbReference>
<dbReference type="PIRSF" id="PIRSF037037">
    <property type="entry name" value="Kelch-like_protein_gigaxonin"/>
    <property type="match status" value="1"/>
</dbReference>
<dbReference type="InterPro" id="IPR015915">
    <property type="entry name" value="Kelch-typ_b-propeller"/>
</dbReference>
<keyword evidence="5" id="KW-0833">Ubl conjugation pathway</keyword>
<comment type="caution">
    <text evidence="9">The sequence shown here is derived from an EMBL/GenBank/DDBJ whole genome shotgun (WGS) entry which is preliminary data.</text>
</comment>
<dbReference type="InterPro" id="IPR011333">
    <property type="entry name" value="SKP1/BTB/POZ_sf"/>
</dbReference>
<dbReference type="Gene3D" id="3.30.710.10">
    <property type="entry name" value="Potassium Channel Kv1.1, Chain A"/>
    <property type="match status" value="1"/>
</dbReference>
<dbReference type="SUPFAM" id="SSF54695">
    <property type="entry name" value="POZ domain"/>
    <property type="match status" value="1"/>
</dbReference>
<comment type="function">
    <text evidence="7">Probable substrate-specific adapter of an E3 ubiquitin-protein ligase complex which mediates the ubiquitination and subsequent proteasomal degradation of target proteins. May have a role in synapse differentiation and growth.</text>
</comment>
<proteinExistence type="predicted"/>
<reference evidence="9 10" key="1">
    <citation type="submission" date="2024-04" db="EMBL/GenBank/DDBJ databases">
        <authorList>
            <person name="Rising A."/>
            <person name="Reimegard J."/>
            <person name="Sonavane S."/>
            <person name="Akerstrom W."/>
            <person name="Nylinder S."/>
            <person name="Hedman E."/>
            <person name="Kallberg Y."/>
        </authorList>
    </citation>
    <scope>NUCLEOTIDE SEQUENCE [LARGE SCALE GENOMIC DNA]</scope>
</reference>
<evidence type="ECO:0000256" key="6">
    <source>
        <dbReference type="ARBA" id="ARBA00023203"/>
    </source>
</evidence>
<evidence type="ECO:0000256" key="4">
    <source>
        <dbReference type="ARBA" id="ARBA00022737"/>
    </source>
</evidence>
<evidence type="ECO:0000256" key="2">
    <source>
        <dbReference type="ARBA" id="ARBA00013699"/>
    </source>
</evidence>
<dbReference type="InterPro" id="IPR000210">
    <property type="entry name" value="BTB/POZ_dom"/>
</dbReference>
<dbReference type="Pfam" id="PF07707">
    <property type="entry name" value="BACK"/>
    <property type="match status" value="1"/>
</dbReference>
<evidence type="ECO:0000256" key="7">
    <source>
        <dbReference type="ARBA" id="ARBA00043912"/>
    </source>
</evidence>
<comment type="pathway">
    <text evidence="1">Protein modification; protein ubiquitination.</text>
</comment>
<keyword evidence="3" id="KW-0880">Kelch repeat</keyword>
<dbReference type="SMART" id="SM00225">
    <property type="entry name" value="BTB"/>
    <property type="match status" value="1"/>
</dbReference>
<keyword evidence="4" id="KW-0677">Repeat</keyword>
<dbReference type="InterPro" id="IPR006652">
    <property type="entry name" value="Kelch_1"/>
</dbReference>
<dbReference type="Pfam" id="PF24681">
    <property type="entry name" value="Kelch_KLHDC2_KLHL20_DRC7"/>
    <property type="match status" value="1"/>
</dbReference>
<organism evidence="9 10">
    <name type="scientific">Larinioides sclopetarius</name>
    <dbReference type="NCBI Taxonomy" id="280406"/>
    <lineage>
        <taxon>Eukaryota</taxon>
        <taxon>Metazoa</taxon>
        <taxon>Ecdysozoa</taxon>
        <taxon>Arthropoda</taxon>
        <taxon>Chelicerata</taxon>
        <taxon>Arachnida</taxon>
        <taxon>Araneae</taxon>
        <taxon>Araneomorphae</taxon>
        <taxon>Entelegynae</taxon>
        <taxon>Araneoidea</taxon>
        <taxon>Araneidae</taxon>
        <taxon>Larinioides</taxon>
    </lineage>
</organism>
<dbReference type="PANTHER" id="PTHR24412:SF475">
    <property type="entry name" value="KELCH-LIKE PROTEIN 17"/>
    <property type="match status" value="1"/>
</dbReference>
<dbReference type="SUPFAM" id="SSF50965">
    <property type="entry name" value="Galactose oxidase, central domain"/>
    <property type="match status" value="1"/>
</dbReference>
<dbReference type="AlphaFoldDB" id="A0AAV2AVK8"/>
<gene>
    <name evidence="9" type="ORF">LARSCL_LOCUS15153</name>
</gene>
<name>A0AAV2AVK8_9ARAC</name>
<dbReference type="Pfam" id="PF01344">
    <property type="entry name" value="Kelch_1"/>
    <property type="match status" value="1"/>
</dbReference>
<evidence type="ECO:0000313" key="9">
    <source>
        <dbReference type="EMBL" id="CAL1288085.1"/>
    </source>
</evidence>
<dbReference type="PRINTS" id="PR00501">
    <property type="entry name" value="KELCHREPEAT"/>
</dbReference>
<dbReference type="PROSITE" id="PS50097">
    <property type="entry name" value="BTB"/>
    <property type="match status" value="1"/>
</dbReference>
<evidence type="ECO:0000259" key="8">
    <source>
        <dbReference type="PROSITE" id="PS50097"/>
    </source>
</evidence>
<dbReference type="Gene3D" id="2.120.10.80">
    <property type="entry name" value="Kelch-type beta propeller"/>
    <property type="match status" value="1"/>
</dbReference>
<accession>A0AAV2AVK8</accession>
<sequence length="544" mass="60423">MEADVIDTLNASTAAVRLHHVHHVNPDHHGSGFLAMNCMRQNRQLCDVSLHAGNDVILAHKVVLASCSAYFLAMFNCDMSEKNKSSITMHDVDPSALQLLVDFAYTGEILISEDNVQVLLPVASLLQVQSVREACCKFLLRQLHPSNCLGIRSFADAHSCDELHRKSHKYALQNFQEVALTEEFLLLPFCEVRDLIASDQLNVVSEEVVYKSIVTWIRHDASTRERYLGKLLYHVRLPLTGRDFLLAQVADEPLLQSSGEGKDLLIEAMKYHLLPEQRNNMVSVRTTHRKPEGLRPYLFAIGNYDGSKDLSSVECYNPLTNKWSPVPPMGTKRSCLGVASLNGLLYVAGGYDGASCLNSVERYDPLVTTWSSVIAMETSVRKLISLRVSDGAIYAVGGYDGVNYVSSVERLDPREGKWQQMPHMINRRSSCGVAALDGMLYVVGGNDGSLCMCSVERFDPVKGTWEAMASMHTRRTTHEVVEAEGYLYAIGGNDGSSSLSTVERYDPRHNKWMLVTSMNLRRSSIGATVLECQNLERILSSDGA</sequence>
<dbReference type="PANTHER" id="PTHR24412">
    <property type="entry name" value="KELCH PROTEIN"/>
    <property type="match status" value="1"/>
</dbReference>
<dbReference type="Proteomes" id="UP001497382">
    <property type="component" value="Unassembled WGS sequence"/>
</dbReference>
<keyword evidence="6" id="KW-0009">Actin-binding</keyword>
<protein>
    <recommendedName>
        <fullName evidence="2">Kelch-like protein diablo</fullName>
    </recommendedName>
</protein>
<dbReference type="SMART" id="SM00875">
    <property type="entry name" value="BACK"/>
    <property type="match status" value="1"/>
</dbReference>
<dbReference type="InterPro" id="IPR011043">
    <property type="entry name" value="Gal_Oxase/kelch_b-propeller"/>
</dbReference>
<keyword evidence="10" id="KW-1185">Reference proteome</keyword>
<evidence type="ECO:0000256" key="5">
    <source>
        <dbReference type="ARBA" id="ARBA00022786"/>
    </source>
</evidence>
<dbReference type="Gene3D" id="1.25.40.420">
    <property type="match status" value="1"/>
</dbReference>
<dbReference type="Pfam" id="PF00651">
    <property type="entry name" value="BTB"/>
    <property type="match status" value="1"/>
</dbReference>
<feature type="domain" description="BTB" evidence="8">
    <location>
        <begin position="46"/>
        <end position="113"/>
    </location>
</feature>
<dbReference type="GO" id="GO:0003779">
    <property type="term" value="F:actin binding"/>
    <property type="evidence" value="ECO:0007669"/>
    <property type="project" value="UniProtKB-KW"/>
</dbReference>
<evidence type="ECO:0000256" key="1">
    <source>
        <dbReference type="ARBA" id="ARBA00004906"/>
    </source>
</evidence>